<feature type="region of interest" description="Disordered" evidence="1">
    <location>
        <begin position="91"/>
        <end position="120"/>
    </location>
</feature>
<evidence type="ECO:0008006" key="4">
    <source>
        <dbReference type="Google" id="ProtNLM"/>
    </source>
</evidence>
<accession>A0A2I0QTY1</accession>
<evidence type="ECO:0000313" key="3">
    <source>
        <dbReference type="Proteomes" id="UP000243524"/>
    </source>
</evidence>
<name>A0A2I0QTY1_9BACI</name>
<reference evidence="2 3" key="1">
    <citation type="submission" date="2017-06" db="EMBL/GenBank/DDBJ databases">
        <title>the draft geome sequence of Illustriluteabacillus marina B3227.</title>
        <authorList>
            <person name="He R.-H."/>
            <person name="Du Z.-J."/>
        </authorList>
    </citation>
    <scope>NUCLEOTIDE SEQUENCE [LARGE SCALE GENOMIC DNA]</scope>
    <source>
        <strain evidence="2 3">B3227</strain>
    </source>
</reference>
<proteinExistence type="predicted"/>
<gene>
    <name evidence="2" type="ORF">CEY16_07670</name>
</gene>
<feature type="compositionally biased region" description="Basic and acidic residues" evidence="1">
    <location>
        <begin position="110"/>
        <end position="120"/>
    </location>
</feature>
<dbReference type="InterPro" id="IPR010921">
    <property type="entry name" value="Trp_repressor/repl_initiator"/>
</dbReference>
<dbReference type="EMBL" id="PJNH01000002">
    <property type="protein sequence ID" value="PKR77801.1"/>
    <property type="molecule type" value="Genomic_DNA"/>
</dbReference>
<dbReference type="GO" id="GO:0043565">
    <property type="term" value="F:sequence-specific DNA binding"/>
    <property type="evidence" value="ECO:0007669"/>
    <property type="project" value="InterPro"/>
</dbReference>
<sequence>MASPLLAKRYGVPNYEQIRRWVNACKGFGKEGLKRKRLNQFPLFNLSYVLNFMKQTGASYRDTAIEFKLNNPSLIATWNITFHQEGIEVLKEKPKGRPQMSGKRKSKPSNQEKRWPLWNY</sequence>
<keyword evidence="3" id="KW-1185">Reference proteome</keyword>
<dbReference type="InterPro" id="IPR052057">
    <property type="entry name" value="IS150/IS1296_orfA-like"/>
</dbReference>
<organism evidence="2 3">
    <name type="scientific">Halalkalibacillus sediminis</name>
    <dbReference type="NCBI Taxonomy" id="2018042"/>
    <lineage>
        <taxon>Bacteria</taxon>
        <taxon>Bacillati</taxon>
        <taxon>Bacillota</taxon>
        <taxon>Bacilli</taxon>
        <taxon>Bacillales</taxon>
        <taxon>Bacillaceae</taxon>
        <taxon>Halalkalibacillus</taxon>
    </lineage>
</organism>
<dbReference type="SUPFAM" id="SSF48295">
    <property type="entry name" value="TrpR-like"/>
    <property type="match status" value="2"/>
</dbReference>
<dbReference type="PANTHER" id="PTHR33795">
    <property type="entry name" value="INSERTION ELEMENT IS150 PROTEIN INSJ"/>
    <property type="match status" value="1"/>
</dbReference>
<comment type="caution">
    <text evidence="2">The sequence shown here is derived from an EMBL/GenBank/DDBJ whole genome shotgun (WGS) entry which is preliminary data.</text>
</comment>
<protein>
    <recommendedName>
        <fullName evidence="4">Transposase</fullName>
    </recommendedName>
</protein>
<evidence type="ECO:0000256" key="1">
    <source>
        <dbReference type="SAM" id="MobiDB-lite"/>
    </source>
</evidence>
<evidence type="ECO:0000313" key="2">
    <source>
        <dbReference type="EMBL" id="PKR77801.1"/>
    </source>
</evidence>
<dbReference type="Proteomes" id="UP000243524">
    <property type="component" value="Unassembled WGS sequence"/>
</dbReference>
<dbReference type="PANTHER" id="PTHR33795:SF1">
    <property type="entry name" value="INSERTION ELEMENT IS150 PROTEIN INSJ"/>
    <property type="match status" value="1"/>
</dbReference>
<dbReference type="AlphaFoldDB" id="A0A2I0QTY1"/>